<keyword evidence="3" id="KW-1185">Reference proteome</keyword>
<dbReference type="AlphaFoldDB" id="A0A815DTM4"/>
<reference evidence="1" key="1">
    <citation type="submission" date="2021-02" db="EMBL/GenBank/DDBJ databases">
        <authorList>
            <person name="Nowell W R."/>
        </authorList>
    </citation>
    <scope>NUCLEOTIDE SEQUENCE</scope>
</reference>
<dbReference type="EMBL" id="CAJNOQ010012691">
    <property type="protein sequence ID" value="CAF1305642.1"/>
    <property type="molecule type" value="Genomic_DNA"/>
</dbReference>
<accession>A0A815DTM4</accession>
<protein>
    <submittedName>
        <fullName evidence="1">Uncharacterized protein</fullName>
    </submittedName>
</protein>
<comment type="caution">
    <text evidence="1">The sequence shown here is derived from an EMBL/GenBank/DDBJ whole genome shotgun (WGS) entry which is preliminary data.</text>
</comment>
<organism evidence="1 3">
    <name type="scientific">Didymodactylos carnosus</name>
    <dbReference type="NCBI Taxonomy" id="1234261"/>
    <lineage>
        <taxon>Eukaryota</taxon>
        <taxon>Metazoa</taxon>
        <taxon>Spiralia</taxon>
        <taxon>Gnathifera</taxon>
        <taxon>Rotifera</taxon>
        <taxon>Eurotatoria</taxon>
        <taxon>Bdelloidea</taxon>
        <taxon>Philodinida</taxon>
        <taxon>Philodinidae</taxon>
        <taxon>Didymodactylos</taxon>
    </lineage>
</organism>
<evidence type="ECO:0000313" key="1">
    <source>
        <dbReference type="EMBL" id="CAF1305642.1"/>
    </source>
</evidence>
<evidence type="ECO:0000313" key="3">
    <source>
        <dbReference type="Proteomes" id="UP000663829"/>
    </source>
</evidence>
<evidence type="ECO:0000313" key="2">
    <source>
        <dbReference type="EMBL" id="CAF4138540.1"/>
    </source>
</evidence>
<gene>
    <name evidence="1" type="ORF">GPM918_LOCUS28741</name>
    <name evidence="2" type="ORF">SRO942_LOCUS29266</name>
</gene>
<sequence length="277" mass="31784">MNDTMIDQIIANLLRKTLETPKFSRSKEENVTDWVKTVKVEFKLANCPDSAEVTRIHSYLFHQQHYQVHYDQHTSIPPTITPTLLEYEELEWPEQGETWADYEIKEQRERFQKTPINECDILSSGKQLSTAEGEEINDKKQEQLASGVIGTMDKSHTVLLSKLYEAMKQFQVKRKSPQVSLSSSSLLQFARSTSRLSSLCFCNGTSGGKALFTTSIQDIYQVLNDGGRMFIIGLLKHDITNTLGNTNWLCNLRLRERQKVLKKEEMLIAFMLGSRVN</sequence>
<proteinExistence type="predicted"/>
<dbReference type="Proteomes" id="UP000663829">
    <property type="component" value="Unassembled WGS sequence"/>
</dbReference>
<dbReference type="Proteomes" id="UP000681722">
    <property type="component" value="Unassembled WGS sequence"/>
</dbReference>
<dbReference type="EMBL" id="CAJOBC010039788">
    <property type="protein sequence ID" value="CAF4138540.1"/>
    <property type="molecule type" value="Genomic_DNA"/>
</dbReference>
<name>A0A815DTM4_9BILA</name>